<name>A0A150III4_9EURY</name>
<comment type="caution">
    <text evidence="1">The sequence shown here is derived from an EMBL/GenBank/DDBJ whole genome shotgun (WGS) entry which is preliminary data.</text>
</comment>
<gene>
    <name evidence="1" type="ORF">AMQ74_01933</name>
</gene>
<dbReference type="AlphaFoldDB" id="A0A150III4"/>
<protein>
    <submittedName>
        <fullName evidence="1">Uncharacterized protein</fullName>
    </submittedName>
</protein>
<organism evidence="1 2">
    <name type="scientific">Candidatus Methanofastidiosum methylothiophilum</name>
    <dbReference type="NCBI Taxonomy" id="1705564"/>
    <lineage>
        <taxon>Archaea</taxon>
        <taxon>Methanobacteriati</taxon>
        <taxon>Methanobacteriota</taxon>
        <taxon>Stenosarchaea group</taxon>
        <taxon>Candidatus Methanofastidiosia</taxon>
        <taxon>Candidatus Methanofastidiosales</taxon>
        <taxon>Candidatus Methanofastidiosaceae</taxon>
        <taxon>Candidatus Methanofastidiosum</taxon>
    </lineage>
</organism>
<dbReference type="EMBL" id="LNGD01000264">
    <property type="protein sequence ID" value="KYC44801.1"/>
    <property type="molecule type" value="Genomic_DNA"/>
</dbReference>
<evidence type="ECO:0000313" key="2">
    <source>
        <dbReference type="Proteomes" id="UP000075578"/>
    </source>
</evidence>
<proteinExistence type="predicted"/>
<reference evidence="1 2" key="1">
    <citation type="journal article" date="2016" name="ISME J.">
        <title>Chasing the elusive Euryarchaeota class WSA2: genomes reveal a uniquely fastidious methyl-reducing methanogen.</title>
        <authorList>
            <person name="Nobu M.K."/>
            <person name="Narihiro T."/>
            <person name="Kuroda K."/>
            <person name="Mei R."/>
            <person name="Liu W.T."/>
        </authorList>
    </citation>
    <scope>NUCLEOTIDE SEQUENCE [LARGE SCALE GENOMIC DNA]</scope>
    <source>
        <strain evidence="1">U1lsi0528_Bin089</strain>
    </source>
</reference>
<dbReference type="Proteomes" id="UP000075578">
    <property type="component" value="Unassembled WGS sequence"/>
</dbReference>
<evidence type="ECO:0000313" key="1">
    <source>
        <dbReference type="EMBL" id="KYC44801.1"/>
    </source>
</evidence>
<sequence length="123" mass="14319">MQKIEEKAIEDIRNEEEETYKIGGTTKSRTVFSINNKGGKYVDKDFPMGDLSKGAQKALNDRNFETEVWVDEEITDADEENCYYTTYTYINSTNKNLEEGSEEYQEIVNIVDEVYNEVDWEAD</sequence>
<accession>A0A150III4</accession>